<dbReference type="GeneID" id="120260312"/>
<keyword evidence="3" id="KW-0378">Hydrolase</keyword>
<dbReference type="Proteomes" id="UP001515500">
    <property type="component" value="Chromosome 5"/>
</dbReference>
<dbReference type="SUPFAM" id="SSF51445">
    <property type="entry name" value="(Trans)glycosidases"/>
    <property type="match status" value="1"/>
</dbReference>
<accession>A0AB40BAJ4</accession>
<dbReference type="PANTHER" id="PTHR11177:SF347">
    <property type="entry name" value="GLYCOSYL HYDROLASES FAMILY 18 PROTEIN, EXPRESSED"/>
    <property type="match status" value="1"/>
</dbReference>
<dbReference type="GO" id="GO:0008061">
    <property type="term" value="F:chitin binding"/>
    <property type="evidence" value="ECO:0007669"/>
    <property type="project" value="InterPro"/>
</dbReference>
<dbReference type="PROSITE" id="PS51910">
    <property type="entry name" value="GH18_2"/>
    <property type="match status" value="1"/>
</dbReference>
<keyword evidence="5" id="KW-0326">Glycosidase</keyword>
<evidence type="ECO:0000256" key="3">
    <source>
        <dbReference type="ARBA" id="ARBA00022801"/>
    </source>
</evidence>
<dbReference type="GO" id="GO:0004568">
    <property type="term" value="F:chitinase activity"/>
    <property type="evidence" value="ECO:0007669"/>
    <property type="project" value="TreeGrafter"/>
</dbReference>
<dbReference type="InterPro" id="IPR029070">
    <property type="entry name" value="Chitinase_insertion_sf"/>
</dbReference>
<keyword evidence="4" id="KW-0325">Glycoprotein</keyword>
<evidence type="ECO:0000259" key="7">
    <source>
        <dbReference type="PROSITE" id="PS51910"/>
    </source>
</evidence>
<dbReference type="InterPro" id="IPR050314">
    <property type="entry name" value="Glycosyl_Hydrlase_18"/>
</dbReference>
<proteinExistence type="inferred from homology"/>
<name>A0AB40BAJ4_DIOCR</name>
<feature type="chain" id="PRO_5044267529" evidence="6">
    <location>
        <begin position="19"/>
        <end position="451"/>
    </location>
</feature>
<evidence type="ECO:0000256" key="2">
    <source>
        <dbReference type="ARBA" id="ARBA00022729"/>
    </source>
</evidence>
<sequence>MHHFILLLTLAFTYLNQSQQQQQQCIINGNNTQVRAGYWFSNSNHYSPVSQINTSLYTHLYYYSLSVDETNFVVSLPTEDQLPLFTTFSSTLKSNNPSLKTLLSIGTHEHANNASNSAISTMVSDQTHRAVFINSSLQLARAHGFDGLDFAWQFPSSQHDMSNLEDLLAEWRHSINDDAKNSPAATLLLTATVYFSDHLFSEDSNNVDYPIDAISNNVDWANVLCFNYHKEGDVTAADAALFDQVSHFSTSYGVVSWLDAGVPPCKLLLGVPLFGRSWFLKNKMKNGFGAQVVAAGPRLKLSNQTGIMAYFEITEMLEDTNSIMIYDNRTGSSYFSNGGLWVTFDSLEVIEQKIDFALQNGLLGYFLWPISYDTTNYTASRQAINVWTRDYGSVAAGVEFGLKHGNSPVEFAAGGGAPPQSSRSVRNLQTIYAFHLCFYLQLFLPYYCASI</sequence>
<protein>
    <submittedName>
        <fullName evidence="9">Nod factor hydrolase protein 1-like</fullName>
    </submittedName>
</protein>
<keyword evidence="8" id="KW-1185">Reference proteome</keyword>
<dbReference type="Pfam" id="PF00704">
    <property type="entry name" value="Glyco_hydro_18"/>
    <property type="match status" value="1"/>
</dbReference>
<dbReference type="GO" id="GO:0005576">
    <property type="term" value="C:extracellular region"/>
    <property type="evidence" value="ECO:0007669"/>
    <property type="project" value="TreeGrafter"/>
</dbReference>
<dbReference type="GO" id="GO:0005975">
    <property type="term" value="P:carbohydrate metabolic process"/>
    <property type="evidence" value="ECO:0007669"/>
    <property type="project" value="InterPro"/>
</dbReference>
<organism evidence="8 9">
    <name type="scientific">Dioscorea cayennensis subsp. rotundata</name>
    <name type="common">White Guinea yam</name>
    <name type="synonym">Dioscorea rotundata</name>
    <dbReference type="NCBI Taxonomy" id="55577"/>
    <lineage>
        <taxon>Eukaryota</taxon>
        <taxon>Viridiplantae</taxon>
        <taxon>Streptophyta</taxon>
        <taxon>Embryophyta</taxon>
        <taxon>Tracheophyta</taxon>
        <taxon>Spermatophyta</taxon>
        <taxon>Magnoliopsida</taxon>
        <taxon>Liliopsida</taxon>
        <taxon>Dioscoreales</taxon>
        <taxon>Dioscoreaceae</taxon>
        <taxon>Dioscorea</taxon>
    </lineage>
</organism>
<evidence type="ECO:0000256" key="6">
    <source>
        <dbReference type="SAM" id="SignalP"/>
    </source>
</evidence>
<dbReference type="Gene3D" id="3.10.50.10">
    <property type="match status" value="1"/>
</dbReference>
<keyword evidence="2 6" id="KW-0732">Signal</keyword>
<dbReference type="InterPro" id="IPR001223">
    <property type="entry name" value="Glyco_hydro18_cat"/>
</dbReference>
<dbReference type="Gene3D" id="3.20.20.80">
    <property type="entry name" value="Glycosidases"/>
    <property type="match status" value="1"/>
</dbReference>
<evidence type="ECO:0000313" key="8">
    <source>
        <dbReference type="Proteomes" id="UP001515500"/>
    </source>
</evidence>
<feature type="signal peptide" evidence="6">
    <location>
        <begin position="1"/>
        <end position="18"/>
    </location>
</feature>
<dbReference type="InterPro" id="IPR011583">
    <property type="entry name" value="Chitinase_II/V-like_cat"/>
</dbReference>
<dbReference type="FunFam" id="3.10.50.10:FF:000003">
    <property type="entry name" value="Class V chitinase CHIT5b"/>
    <property type="match status" value="1"/>
</dbReference>
<comment type="similarity">
    <text evidence="1">Belongs to the glycosyl hydrolase 18 family. Chitinase class V subfamily.</text>
</comment>
<gene>
    <name evidence="9" type="primary">LOC120260312</name>
</gene>
<evidence type="ECO:0000256" key="5">
    <source>
        <dbReference type="ARBA" id="ARBA00023295"/>
    </source>
</evidence>
<dbReference type="GO" id="GO:0006032">
    <property type="term" value="P:chitin catabolic process"/>
    <property type="evidence" value="ECO:0007669"/>
    <property type="project" value="TreeGrafter"/>
</dbReference>
<dbReference type="RefSeq" id="XP_039123676.1">
    <property type="nucleotide sequence ID" value="XM_039267742.1"/>
</dbReference>
<evidence type="ECO:0000256" key="4">
    <source>
        <dbReference type="ARBA" id="ARBA00023180"/>
    </source>
</evidence>
<dbReference type="InterPro" id="IPR017853">
    <property type="entry name" value="GH"/>
</dbReference>
<dbReference type="AlphaFoldDB" id="A0AB40BAJ4"/>
<dbReference type="SMART" id="SM00636">
    <property type="entry name" value="Glyco_18"/>
    <property type="match status" value="1"/>
</dbReference>
<evidence type="ECO:0000256" key="1">
    <source>
        <dbReference type="ARBA" id="ARBA00008682"/>
    </source>
</evidence>
<reference evidence="9" key="1">
    <citation type="submission" date="2025-08" db="UniProtKB">
        <authorList>
            <consortium name="RefSeq"/>
        </authorList>
    </citation>
    <scope>IDENTIFICATION</scope>
</reference>
<feature type="domain" description="GH18" evidence="7">
    <location>
        <begin position="33"/>
        <end position="390"/>
    </location>
</feature>
<evidence type="ECO:0000313" key="9">
    <source>
        <dbReference type="RefSeq" id="XP_039123676.1"/>
    </source>
</evidence>
<dbReference type="PANTHER" id="PTHR11177">
    <property type="entry name" value="CHITINASE"/>
    <property type="match status" value="1"/>
</dbReference>
<dbReference type="SUPFAM" id="SSF54556">
    <property type="entry name" value="Chitinase insertion domain"/>
    <property type="match status" value="1"/>
</dbReference>